<name>A0A4C1WK12_EUMVA</name>
<dbReference type="AlphaFoldDB" id="A0A4C1WK12"/>
<gene>
    <name evidence="1" type="ORF">EVAR_38757_1</name>
</gene>
<dbReference type="Proteomes" id="UP000299102">
    <property type="component" value="Unassembled WGS sequence"/>
</dbReference>
<dbReference type="EMBL" id="BGZK01000580">
    <property type="protein sequence ID" value="GBP51363.1"/>
    <property type="molecule type" value="Genomic_DNA"/>
</dbReference>
<keyword evidence="2" id="KW-1185">Reference proteome</keyword>
<reference evidence="1 2" key="1">
    <citation type="journal article" date="2019" name="Commun. Biol.">
        <title>The bagworm genome reveals a unique fibroin gene that provides high tensile strength.</title>
        <authorList>
            <person name="Kono N."/>
            <person name="Nakamura H."/>
            <person name="Ohtoshi R."/>
            <person name="Tomita M."/>
            <person name="Numata K."/>
            <person name="Arakawa K."/>
        </authorList>
    </citation>
    <scope>NUCLEOTIDE SEQUENCE [LARGE SCALE GENOMIC DNA]</scope>
</reference>
<accession>A0A4C1WK12</accession>
<evidence type="ECO:0000313" key="1">
    <source>
        <dbReference type="EMBL" id="GBP51363.1"/>
    </source>
</evidence>
<protein>
    <submittedName>
        <fullName evidence="1">Uncharacterized protein</fullName>
    </submittedName>
</protein>
<sequence>MPIERSSKPFEYHAERLSALLHVISDHPLPPILCLQSYSFKSFARSILTQVLGFPPRNSTTRINFLSTSSKVPHRCHFPLEQGHDECFAPALMHPAAFPTLTEELPPSSLGAYLGE</sequence>
<comment type="caution">
    <text evidence="1">The sequence shown here is derived from an EMBL/GenBank/DDBJ whole genome shotgun (WGS) entry which is preliminary data.</text>
</comment>
<evidence type="ECO:0000313" key="2">
    <source>
        <dbReference type="Proteomes" id="UP000299102"/>
    </source>
</evidence>
<proteinExistence type="predicted"/>
<organism evidence="1 2">
    <name type="scientific">Eumeta variegata</name>
    <name type="common">Bagworm moth</name>
    <name type="synonym">Eumeta japonica</name>
    <dbReference type="NCBI Taxonomy" id="151549"/>
    <lineage>
        <taxon>Eukaryota</taxon>
        <taxon>Metazoa</taxon>
        <taxon>Ecdysozoa</taxon>
        <taxon>Arthropoda</taxon>
        <taxon>Hexapoda</taxon>
        <taxon>Insecta</taxon>
        <taxon>Pterygota</taxon>
        <taxon>Neoptera</taxon>
        <taxon>Endopterygota</taxon>
        <taxon>Lepidoptera</taxon>
        <taxon>Glossata</taxon>
        <taxon>Ditrysia</taxon>
        <taxon>Tineoidea</taxon>
        <taxon>Psychidae</taxon>
        <taxon>Oiketicinae</taxon>
        <taxon>Eumeta</taxon>
    </lineage>
</organism>